<dbReference type="GO" id="GO:0017040">
    <property type="term" value="F:N-acylsphingosine amidohydrolase activity"/>
    <property type="evidence" value="ECO:0007669"/>
    <property type="project" value="UniProtKB-EC"/>
</dbReference>
<dbReference type="EMBL" id="BTRK01000006">
    <property type="protein sequence ID" value="GMR57534.1"/>
    <property type="molecule type" value="Genomic_DNA"/>
</dbReference>
<dbReference type="Proteomes" id="UP001328107">
    <property type="component" value="Unassembled WGS sequence"/>
</dbReference>
<gene>
    <name evidence="2" type="ORF">PMAYCL1PPCAC_27730</name>
</gene>
<organism evidence="2 3">
    <name type="scientific">Pristionchus mayeri</name>
    <dbReference type="NCBI Taxonomy" id="1317129"/>
    <lineage>
        <taxon>Eukaryota</taxon>
        <taxon>Metazoa</taxon>
        <taxon>Ecdysozoa</taxon>
        <taxon>Nematoda</taxon>
        <taxon>Chromadorea</taxon>
        <taxon>Rhabditida</taxon>
        <taxon>Rhabditina</taxon>
        <taxon>Diplogasteromorpha</taxon>
        <taxon>Diplogasteroidea</taxon>
        <taxon>Neodiplogasteridae</taxon>
        <taxon>Pristionchus</taxon>
    </lineage>
</organism>
<comment type="caution">
    <text evidence="2">The sequence shown here is derived from an EMBL/GenBank/DDBJ whole genome shotgun (WGS) entry which is preliminary data.</text>
</comment>
<dbReference type="AlphaFoldDB" id="A0AAN5D8M5"/>
<proteinExistence type="predicted"/>
<protein>
    <recommendedName>
        <fullName evidence="1">ceramidase</fullName>
        <ecNumber evidence="1">3.5.1.23</ecNumber>
    </recommendedName>
</protein>
<dbReference type="PANTHER" id="PTHR28583:SF1">
    <property type="entry name" value="ACID CERAMIDASE"/>
    <property type="match status" value="1"/>
</dbReference>
<keyword evidence="3" id="KW-1185">Reference proteome</keyword>
<reference evidence="3" key="1">
    <citation type="submission" date="2022-10" db="EMBL/GenBank/DDBJ databases">
        <title>Genome assembly of Pristionchus species.</title>
        <authorList>
            <person name="Yoshida K."/>
            <person name="Sommer R.J."/>
        </authorList>
    </citation>
    <scope>NUCLEOTIDE SEQUENCE [LARGE SCALE GENOMIC DNA]</scope>
    <source>
        <strain evidence="3">RS5460</strain>
    </source>
</reference>
<dbReference type="EC" id="3.5.1.23" evidence="1"/>
<accession>A0AAN5D8M5</accession>
<name>A0AAN5D8M5_9BILA</name>
<feature type="non-terminal residue" evidence="2">
    <location>
        <position position="158"/>
    </location>
</feature>
<evidence type="ECO:0000313" key="2">
    <source>
        <dbReference type="EMBL" id="GMR57534.1"/>
    </source>
</evidence>
<evidence type="ECO:0000256" key="1">
    <source>
        <dbReference type="ARBA" id="ARBA00011891"/>
    </source>
</evidence>
<evidence type="ECO:0000313" key="3">
    <source>
        <dbReference type="Proteomes" id="UP001328107"/>
    </source>
</evidence>
<sequence length="158" mass="18221">MNGLDPDQQFVMYAVRDMLTNCATFEEAKKYIETEQFLARAYFTMVLPIYFSKGGVVVTRSYTAADNEAVTDTKDPNGWFVLQTNYDWNEPDAYLDQRTQPGNKCMHQLGRKRVTREGIFQVMSSKPNLNKSTVYTTVMEIDSGALYTFKQECKDPCW</sequence>
<dbReference type="PANTHER" id="PTHR28583">
    <property type="entry name" value="ACID AMIDASE"/>
    <property type="match status" value="1"/>
</dbReference>